<dbReference type="SUPFAM" id="SSF55666">
    <property type="entry name" value="Ribonuclease PH domain 2-like"/>
    <property type="match status" value="1"/>
</dbReference>
<dbReference type="Proteomes" id="UP001302367">
    <property type="component" value="Chromosome 1"/>
</dbReference>
<dbReference type="Gene3D" id="3.30.230.70">
    <property type="entry name" value="GHMP Kinase, N-terminal domain"/>
    <property type="match status" value="1"/>
</dbReference>
<evidence type="ECO:0000313" key="12">
    <source>
        <dbReference type="EMBL" id="PIB02631.1"/>
    </source>
</evidence>
<protein>
    <recommendedName>
        <fullName evidence="9">Ribosomal RNA-processing protein 43</fullName>
    </recommendedName>
</protein>
<dbReference type="EMBL" id="CP134184">
    <property type="protein sequence ID" value="WPA96422.1"/>
    <property type="molecule type" value="Genomic_DNA"/>
</dbReference>
<dbReference type="PANTHER" id="PTHR11097">
    <property type="entry name" value="EXOSOME COMPLEX EXONUCLEASE RIBOSOMAL RNA PROCESSING PROTEIN"/>
    <property type="match status" value="1"/>
</dbReference>
<evidence type="ECO:0000256" key="9">
    <source>
        <dbReference type="ARBA" id="ARBA00030617"/>
    </source>
</evidence>
<keyword evidence="8" id="KW-0539">Nucleus</keyword>
<dbReference type="GO" id="GO:0035925">
    <property type="term" value="F:mRNA 3'-UTR AU-rich region binding"/>
    <property type="evidence" value="ECO:0007669"/>
    <property type="project" value="TreeGrafter"/>
</dbReference>
<evidence type="ECO:0000256" key="4">
    <source>
        <dbReference type="ARBA" id="ARBA00022490"/>
    </source>
</evidence>
<comment type="subcellular location">
    <subcellularLocation>
        <location evidence="1">Cytoplasm</location>
    </subcellularLocation>
    <subcellularLocation>
        <location evidence="2">Nucleus</location>
        <location evidence="2">Nucleolus</location>
    </subcellularLocation>
</comment>
<gene>
    <name evidence="12" type="ORF">CB0940_00998</name>
    <name evidence="13" type="ORF">RHO25_001029</name>
</gene>
<dbReference type="InterPro" id="IPR027408">
    <property type="entry name" value="PNPase/RNase_PH_dom_sf"/>
</dbReference>
<evidence type="ECO:0000256" key="8">
    <source>
        <dbReference type="ARBA" id="ARBA00023242"/>
    </source>
</evidence>
<dbReference type="GO" id="GO:0000176">
    <property type="term" value="C:nuclear exosome (RNase complex)"/>
    <property type="evidence" value="ECO:0007669"/>
    <property type="project" value="TreeGrafter"/>
</dbReference>
<keyword evidence="5" id="KW-0698">rRNA processing</keyword>
<dbReference type="GO" id="GO:0000467">
    <property type="term" value="P:exonucleolytic trimming to generate mature 3'-end of 5.8S rRNA from tricistronic rRNA transcript (SSU-rRNA, 5.8S rRNA, LSU-rRNA)"/>
    <property type="evidence" value="ECO:0007669"/>
    <property type="project" value="TreeGrafter"/>
</dbReference>
<dbReference type="GO" id="GO:0000177">
    <property type="term" value="C:cytoplasmic exosome (RNase complex)"/>
    <property type="evidence" value="ECO:0007669"/>
    <property type="project" value="TreeGrafter"/>
</dbReference>
<accession>A0A2G5ICX8</accession>
<reference evidence="12 14" key="1">
    <citation type="submission" date="2015-10" db="EMBL/GenBank/DDBJ databases">
        <title>The cercosporin biosynthetic gene cluster was horizontally transferred to several fungal lineages and shown to be expanded in Cercospora beticola based on microsynteny with recipient genomes.</title>
        <authorList>
            <person name="De Jonge R."/>
            <person name="Ebert M.K."/>
            <person name="Suttle J.C."/>
            <person name="Jurick Ii W.M."/>
            <person name="Secor G.A."/>
            <person name="Thomma B.P."/>
            <person name="Van De Peer Y."/>
            <person name="Bolton M.D."/>
        </authorList>
    </citation>
    <scope>NUCLEOTIDE SEQUENCE [LARGE SCALE GENOMIC DNA]</scope>
    <source>
        <strain evidence="12 14">09-40</strain>
    </source>
</reference>
<evidence type="ECO:0000256" key="7">
    <source>
        <dbReference type="ARBA" id="ARBA00022884"/>
    </source>
</evidence>
<keyword evidence="15" id="KW-1185">Reference proteome</keyword>
<dbReference type="InterPro" id="IPR036345">
    <property type="entry name" value="ExoRNase_PH_dom2_sf"/>
</dbReference>
<dbReference type="EMBL" id="LKMD01000100">
    <property type="protein sequence ID" value="PIB02631.1"/>
    <property type="molecule type" value="Genomic_DNA"/>
</dbReference>
<comment type="similarity">
    <text evidence="3">Belongs to the RNase PH family.</text>
</comment>
<dbReference type="AlphaFoldDB" id="A0A2G5ICX8"/>
<dbReference type="GO" id="GO:0016075">
    <property type="term" value="P:rRNA catabolic process"/>
    <property type="evidence" value="ECO:0007669"/>
    <property type="project" value="TreeGrafter"/>
</dbReference>
<dbReference type="PANTHER" id="PTHR11097:SF9">
    <property type="entry name" value="EXOSOME COMPLEX COMPONENT RRP43"/>
    <property type="match status" value="1"/>
</dbReference>
<evidence type="ECO:0000256" key="1">
    <source>
        <dbReference type="ARBA" id="ARBA00004496"/>
    </source>
</evidence>
<evidence type="ECO:0000256" key="6">
    <source>
        <dbReference type="ARBA" id="ARBA00022835"/>
    </source>
</evidence>
<proteinExistence type="inferred from homology"/>
<evidence type="ECO:0000256" key="2">
    <source>
        <dbReference type="ARBA" id="ARBA00004604"/>
    </source>
</evidence>
<dbReference type="GO" id="GO:0071038">
    <property type="term" value="P:TRAMP-dependent tRNA surveillance pathway"/>
    <property type="evidence" value="ECO:0007669"/>
    <property type="project" value="TreeGrafter"/>
</dbReference>
<dbReference type="Proteomes" id="UP000230605">
    <property type="component" value="Chromosome 1"/>
</dbReference>
<evidence type="ECO:0000256" key="5">
    <source>
        <dbReference type="ARBA" id="ARBA00022552"/>
    </source>
</evidence>
<reference evidence="13 15" key="2">
    <citation type="submission" date="2023-09" db="EMBL/GenBank/DDBJ databases">
        <title>Complete-Gapless Cercospora beticola genome.</title>
        <authorList>
            <person name="Wyatt N.A."/>
            <person name="Spanner R.E."/>
            <person name="Bolton M.D."/>
        </authorList>
    </citation>
    <scope>NUCLEOTIDE SEQUENCE [LARGE SCALE GENOMIC DNA]</scope>
    <source>
        <strain evidence="13">Cb09-40</strain>
    </source>
</reference>
<evidence type="ECO:0000313" key="13">
    <source>
        <dbReference type="EMBL" id="WPA96422.1"/>
    </source>
</evidence>
<dbReference type="GO" id="GO:0034476">
    <property type="term" value="P:U5 snRNA 3'-end processing"/>
    <property type="evidence" value="ECO:0007669"/>
    <property type="project" value="TreeGrafter"/>
</dbReference>
<dbReference type="GO" id="GO:0071035">
    <property type="term" value="P:nuclear polyadenylation-dependent rRNA catabolic process"/>
    <property type="evidence" value="ECO:0007669"/>
    <property type="project" value="TreeGrafter"/>
</dbReference>
<evidence type="ECO:0000313" key="15">
    <source>
        <dbReference type="Proteomes" id="UP001302367"/>
    </source>
</evidence>
<evidence type="ECO:0000259" key="11">
    <source>
        <dbReference type="Pfam" id="PF01138"/>
    </source>
</evidence>
<keyword evidence="7" id="KW-0694">RNA-binding</keyword>
<keyword evidence="6" id="KW-0271">Exosome</keyword>
<dbReference type="OrthoDB" id="45882at2759"/>
<dbReference type="GO" id="GO:0071028">
    <property type="term" value="P:nuclear mRNA surveillance"/>
    <property type="evidence" value="ECO:0007669"/>
    <property type="project" value="TreeGrafter"/>
</dbReference>
<dbReference type="InterPro" id="IPR001247">
    <property type="entry name" value="ExoRNase_PH_dom1"/>
</dbReference>
<dbReference type="SUPFAM" id="SSF54211">
    <property type="entry name" value="Ribosomal protein S5 domain 2-like"/>
    <property type="match status" value="1"/>
</dbReference>
<evidence type="ECO:0000313" key="14">
    <source>
        <dbReference type="Proteomes" id="UP000230605"/>
    </source>
</evidence>
<name>A0A2G5ICX8_CERBT</name>
<dbReference type="InterPro" id="IPR050590">
    <property type="entry name" value="Exosome_comp_Rrp42_subfam"/>
</dbReference>
<feature type="domain" description="Exoribonuclease phosphorolytic" evidence="11">
    <location>
        <begin position="46"/>
        <end position="212"/>
    </location>
</feature>
<dbReference type="GO" id="GO:0005730">
    <property type="term" value="C:nucleolus"/>
    <property type="evidence" value="ECO:0007669"/>
    <property type="project" value="UniProtKB-SubCell"/>
</dbReference>
<feature type="compositionally biased region" description="Polar residues" evidence="10">
    <location>
        <begin position="51"/>
        <end position="60"/>
    </location>
</feature>
<sequence length="332" mass="35068">MADTAEAAPGLTFPRDTFASLAPKPFLLSHLKLPTPTRPSGRSPEQFRKPTINTGSLSHSNGSAVIRVGDTAVVCGVRAEVLLASDIPNPPGDDVDENEIIEHLGLIVPNLELSTGCSPAHLPGNAPGSVAQSLSYRISSLLNDSGAINLNDLRIDYVQPASDDDTIDEAGKTVTKAFWTLYVDILCLALDGNALDAAWLAVSAALKDTQLPTARWDPDRECVICSPLSSDARSLRLHALPSISTFGVFTTASPLKASSNAQTWLLADPDAFEEQNCNQFMTVVTQGSDGDGQLIAKLESSGGRQVDRQTVQTALQLAGAQSQAIRTIILGG</sequence>
<dbReference type="GO" id="GO:0034473">
    <property type="term" value="P:U1 snRNA 3'-end processing"/>
    <property type="evidence" value="ECO:0007669"/>
    <property type="project" value="TreeGrafter"/>
</dbReference>
<dbReference type="GO" id="GO:0034475">
    <property type="term" value="P:U4 snRNA 3'-end processing"/>
    <property type="evidence" value="ECO:0007669"/>
    <property type="project" value="TreeGrafter"/>
</dbReference>
<keyword evidence="4" id="KW-0963">Cytoplasm</keyword>
<dbReference type="InterPro" id="IPR020568">
    <property type="entry name" value="Ribosomal_Su5_D2-typ_SF"/>
</dbReference>
<evidence type="ECO:0000256" key="10">
    <source>
        <dbReference type="SAM" id="MobiDB-lite"/>
    </source>
</evidence>
<feature type="region of interest" description="Disordered" evidence="10">
    <location>
        <begin position="30"/>
        <end position="60"/>
    </location>
</feature>
<evidence type="ECO:0000256" key="3">
    <source>
        <dbReference type="ARBA" id="ARBA00006678"/>
    </source>
</evidence>
<dbReference type="Pfam" id="PF01138">
    <property type="entry name" value="RNase_PH"/>
    <property type="match status" value="1"/>
</dbReference>
<organism evidence="12 14">
    <name type="scientific">Cercospora beticola</name>
    <name type="common">Sugarbeet leaf spot fungus</name>
    <dbReference type="NCBI Taxonomy" id="122368"/>
    <lineage>
        <taxon>Eukaryota</taxon>
        <taxon>Fungi</taxon>
        <taxon>Dikarya</taxon>
        <taxon>Ascomycota</taxon>
        <taxon>Pezizomycotina</taxon>
        <taxon>Dothideomycetes</taxon>
        <taxon>Dothideomycetidae</taxon>
        <taxon>Mycosphaerellales</taxon>
        <taxon>Mycosphaerellaceae</taxon>
        <taxon>Cercospora</taxon>
    </lineage>
</organism>